<evidence type="ECO:0000313" key="4">
    <source>
        <dbReference type="Proteomes" id="UP000283569"/>
    </source>
</evidence>
<dbReference type="AlphaFoldDB" id="A0A420RCR5"/>
<feature type="signal peptide" evidence="2">
    <location>
        <begin position="1"/>
        <end position="16"/>
    </location>
</feature>
<protein>
    <submittedName>
        <fullName evidence="3">Uncharacterized protein</fullName>
    </submittedName>
</protein>
<reference evidence="3 4" key="1">
    <citation type="journal article" date="2018" name="Sci. Rep.">
        <title>Characterisation of pathogen-specific regions and novel effector candidates in Fusarium oxysporum f. sp. cepae.</title>
        <authorList>
            <person name="Armitage A.D."/>
            <person name="Taylor A."/>
            <person name="Sobczyk M.K."/>
            <person name="Baxter L."/>
            <person name="Greenfield B.P."/>
            <person name="Bates H.J."/>
            <person name="Wilson F."/>
            <person name="Jackson A.C."/>
            <person name="Ott S."/>
            <person name="Harrison R.J."/>
            <person name="Clarkson J.P."/>
        </authorList>
    </citation>
    <scope>NUCLEOTIDE SEQUENCE [LARGE SCALE GENOMIC DNA]</scope>
    <source>
        <strain evidence="3 4">Fp_A8</strain>
    </source>
</reference>
<feature type="chain" id="PRO_5019465427" evidence="2">
    <location>
        <begin position="17"/>
        <end position="85"/>
    </location>
</feature>
<dbReference type="Proteomes" id="UP000283569">
    <property type="component" value="Unassembled WGS sequence"/>
</dbReference>
<keyword evidence="2" id="KW-0732">Signal</keyword>
<keyword evidence="1" id="KW-1133">Transmembrane helix</keyword>
<keyword evidence="1" id="KW-0812">Transmembrane</keyword>
<feature type="transmembrane region" description="Helical" evidence="1">
    <location>
        <begin position="66"/>
        <end position="84"/>
    </location>
</feature>
<feature type="non-terminal residue" evidence="3">
    <location>
        <position position="1"/>
    </location>
</feature>
<feature type="transmembrane region" description="Helical" evidence="1">
    <location>
        <begin position="32"/>
        <end position="54"/>
    </location>
</feature>
<name>A0A420RCR5_GIBIN</name>
<sequence>STLAVLFFVFPDVAFADGGSAVRGKLDSARSSYAIPIAGGIIALGAVGSVVMWALDLVEWKSMVKWIIAAILVGAIAGIAIEVMS</sequence>
<dbReference type="EMBL" id="MRDB01000399">
    <property type="protein sequence ID" value="RKL14820.1"/>
    <property type="molecule type" value="Genomic_DNA"/>
</dbReference>
<organism evidence="3 4">
    <name type="scientific">Gibberella intermedia</name>
    <name type="common">Bulb rot disease fungus</name>
    <name type="synonym">Fusarium proliferatum</name>
    <dbReference type="NCBI Taxonomy" id="948311"/>
    <lineage>
        <taxon>Eukaryota</taxon>
        <taxon>Fungi</taxon>
        <taxon>Dikarya</taxon>
        <taxon>Ascomycota</taxon>
        <taxon>Pezizomycotina</taxon>
        <taxon>Sordariomycetes</taxon>
        <taxon>Hypocreomycetidae</taxon>
        <taxon>Hypocreales</taxon>
        <taxon>Nectriaceae</taxon>
        <taxon>Fusarium</taxon>
        <taxon>Fusarium fujikuroi species complex</taxon>
    </lineage>
</organism>
<comment type="caution">
    <text evidence="3">The sequence shown here is derived from an EMBL/GenBank/DDBJ whole genome shotgun (WGS) entry which is preliminary data.</text>
</comment>
<accession>A0A420RCR5</accession>
<evidence type="ECO:0000256" key="2">
    <source>
        <dbReference type="SAM" id="SignalP"/>
    </source>
</evidence>
<evidence type="ECO:0000256" key="1">
    <source>
        <dbReference type="SAM" id="Phobius"/>
    </source>
</evidence>
<keyword evidence="1" id="KW-0472">Membrane</keyword>
<evidence type="ECO:0000313" key="3">
    <source>
        <dbReference type="EMBL" id="RKL14820.1"/>
    </source>
</evidence>
<gene>
    <name evidence="3" type="ORF">BFJ72_g15365</name>
</gene>
<proteinExistence type="predicted"/>